<dbReference type="GO" id="GO:0005524">
    <property type="term" value="F:ATP binding"/>
    <property type="evidence" value="ECO:0007669"/>
    <property type="project" value="InterPro"/>
</dbReference>
<name>A0A6A5T8G7_9PLEO</name>
<feature type="region of interest" description="Disordered" evidence="1">
    <location>
        <begin position="592"/>
        <end position="628"/>
    </location>
</feature>
<dbReference type="GO" id="GO:0004672">
    <property type="term" value="F:protein kinase activity"/>
    <property type="evidence" value="ECO:0007669"/>
    <property type="project" value="InterPro"/>
</dbReference>
<dbReference type="Pfam" id="PF00069">
    <property type="entry name" value="Pkinase"/>
    <property type="match status" value="1"/>
</dbReference>
<dbReference type="AlphaFoldDB" id="A0A6A5T8G7"/>
<accession>A0A6A5T8G7</accession>
<dbReference type="InterPro" id="IPR000719">
    <property type="entry name" value="Prot_kinase_dom"/>
</dbReference>
<dbReference type="PROSITE" id="PS50011">
    <property type="entry name" value="PROTEIN_KINASE_DOM"/>
    <property type="match status" value="1"/>
</dbReference>
<dbReference type="EMBL" id="ML975997">
    <property type="protein sequence ID" value="KAF1948009.1"/>
    <property type="molecule type" value="Genomic_DNA"/>
</dbReference>
<organism evidence="3 4">
    <name type="scientific">Clathrospora elynae</name>
    <dbReference type="NCBI Taxonomy" id="706981"/>
    <lineage>
        <taxon>Eukaryota</taxon>
        <taxon>Fungi</taxon>
        <taxon>Dikarya</taxon>
        <taxon>Ascomycota</taxon>
        <taxon>Pezizomycotina</taxon>
        <taxon>Dothideomycetes</taxon>
        <taxon>Pleosporomycetidae</taxon>
        <taxon>Pleosporales</taxon>
        <taxon>Diademaceae</taxon>
        <taxon>Clathrospora</taxon>
    </lineage>
</organism>
<dbReference type="Proteomes" id="UP000800038">
    <property type="component" value="Unassembled WGS sequence"/>
</dbReference>
<proteinExistence type="predicted"/>
<gene>
    <name evidence="3" type="ORF">EJ02DRAFT_440166</name>
</gene>
<reference evidence="3" key="1">
    <citation type="journal article" date="2020" name="Stud. Mycol.">
        <title>101 Dothideomycetes genomes: a test case for predicting lifestyles and emergence of pathogens.</title>
        <authorList>
            <person name="Haridas S."/>
            <person name="Albert R."/>
            <person name="Binder M."/>
            <person name="Bloem J."/>
            <person name="Labutti K."/>
            <person name="Salamov A."/>
            <person name="Andreopoulos B."/>
            <person name="Baker S."/>
            <person name="Barry K."/>
            <person name="Bills G."/>
            <person name="Bluhm B."/>
            <person name="Cannon C."/>
            <person name="Castanera R."/>
            <person name="Culley D."/>
            <person name="Daum C."/>
            <person name="Ezra D."/>
            <person name="Gonzalez J."/>
            <person name="Henrissat B."/>
            <person name="Kuo A."/>
            <person name="Liang C."/>
            <person name="Lipzen A."/>
            <person name="Lutzoni F."/>
            <person name="Magnuson J."/>
            <person name="Mondo S."/>
            <person name="Nolan M."/>
            <person name="Ohm R."/>
            <person name="Pangilinan J."/>
            <person name="Park H.-J."/>
            <person name="Ramirez L."/>
            <person name="Alfaro M."/>
            <person name="Sun H."/>
            <person name="Tritt A."/>
            <person name="Yoshinaga Y."/>
            <person name="Zwiers L.-H."/>
            <person name="Turgeon B."/>
            <person name="Goodwin S."/>
            <person name="Spatafora J."/>
            <person name="Crous P."/>
            <person name="Grigoriev I."/>
        </authorList>
    </citation>
    <scope>NUCLEOTIDE SEQUENCE</scope>
    <source>
        <strain evidence="3">CBS 161.51</strain>
    </source>
</reference>
<evidence type="ECO:0000313" key="4">
    <source>
        <dbReference type="Proteomes" id="UP000800038"/>
    </source>
</evidence>
<dbReference type="SUPFAM" id="SSF53300">
    <property type="entry name" value="vWA-like"/>
    <property type="match status" value="1"/>
</dbReference>
<dbReference type="PANTHER" id="PTHR34706:SF1">
    <property type="entry name" value="VWFA DOMAIN-CONTAINING PROTEIN"/>
    <property type="match status" value="1"/>
</dbReference>
<dbReference type="Gene3D" id="1.10.510.10">
    <property type="entry name" value="Transferase(Phosphotransferase) domain 1"/>
    <property type="match status" value="1"/>
</dbReference>
<keyword evidence="3" id="KW-0808">Transferase</keyword>
<dbReference type="InterPro" id="IPR036465">
    <property type="entry name" value="vWFA_dom_sf"/>
</dbReference>
<feature type="compositionally biased region" description="Polar residues" evidence="1">
    <location>
        <begin position="597"/>
        <end position="613"/>
    </location>
</feature>
<evidence type="ECO:0000313" key="3">
    <source>
        <dbReference type="EMBL" id="KAF1948009.1"/>
    </source>
</evidence>
<dbReference type="InterPro" id="IPR011009">
    <property type="entry name" value="Kinase-like_dom_sf"/>
</dbReference>
<keyword evidence="4" id="KW-1185">Reference proteome</keyword>
<sequence length="904" mass="102707">MTTRAHINELTDFFDQTKRWRRFAIDESSPKGLRPFIPIHELRNYLIEARLRKLLLYVHRSPNEWRGIRDSYLAVFAILLTIEKGAYISHFTRYDRLADSRLPLSNPDEWPEDCKSFFEAFDKAQREYCAKRLENGRLNDTSVPENTVMPFIKKEVLKKGPDSTVFRVEVHPDYNFLTRDDHNHPTTNFFVLKSCRADRSKFHNNEVEAYKALSSQTSSDDVLQNIARFYGSWTQGDTCNMLLEYVGGDTLTRFFESNEPPTTEEDILKFWRNFIQIARPIARLHRLPDPQNTHSYKQGLHNDIKPDNILISEKHGESRFDVSYKLADLGLTGFVLANEVDEEVHLRDVHGTQMYSAPEYYHGENNRLAQQSITRAKPSKDIWSLACVFSEAAVWSVFGPTGFRNYRIKRAEATNNITALKNTAYSGCFHDGEKFLDAVRHMHDDVIRGRRTGIDNVVDRVVWIIEGMMKHEASRPDALKVHEDLTRALEPSRTPRNDVISPPPQTTPLHTHHTHHTINRQIPPILPDGLGLSGSSPLLQSPISVLPNVYTGAGVSSTLPLWGSCSPEPDRHQSMPSTASPDFRYLQAEGSLDNHHGQSGLSRRPSLHSTQSPLLFPHGPSRPTSGNFETAQHIIPGVQSNLMPASNRFSAQQNALIAPADFPTASVDDVLKWISKKKVYPSTVLPGQEWLKRLHGRDQIFLIDDSQSMKQHWKSVKRVFEALAYLVKGMDQDGIDLCFTNNCSEDGRDKDRKRLIKNLDRVRPGGQCQMGIALSKILPKCYPDHAEKRASWYARAADNKPGVNIYIFTDGVWSNGPDHLCGVQEHIKLLVDKLVEKGRLQHVGIEFIRFGDDGVGKQRLSDLDDGLGKYNVQRDIVDTEPATGNVFKMLLGSTDSNWDVLHSR</sequence>
<protein>
    <submittedName>
        <fullName evidence="3">Kinase-like protein</fullName>
    </submittedName>
</protein>
<dbReference type="SUPFAM" id="SSF56112">
    <property type="entry name" value="Protein kinase-like (PK-like)"/>
    <property type="match status" value="1"/>
</dbReference>
<dbReference type="CDD" id="cd00180">
    <property type="entry name" value="PKc"/>
    <property type="match status" value="1"/>
</dbReference>
<evidence type="ECO:0000256" key="1">
    <source>
        <dbReference type="SAM" id="MobiDB-lite"/>
    </source>
</evidence>
<dbReference type="SMART" id="SM00220">
    <property type="entry name" value="S_TKc"/>
    <property type="match status" value="1"/>
</dbReference>
<feature type="domain" description="Protein kinase" evidence="2">
    <location>
        <begin position="151"/>
        <end position="485"/>
    </location>
</feature>
<dbReference type="OrthoDB" id="5986190at2759"/>
<keyword evidence="3" id="KW-0418">Kinase</keyword>
<evidence type="ECO:0000259" key="2">
    <source>
        <dbReference type="PROSITE" id="PS50011"/>
    </source>
</evidence>
<dbReference type="PANTHER" id="PTHR34706">
    <property type="entry name" value="SLR1338 PROTEIN"/>
    <property type="match status" value="1"/>
</dbReference>